<evidence type="ECO:0000256" key="1">
    <source>
        <dbReference type="ARBA" id="ARBA00023125"/>
    </source>
</evidence>
<dbReference type="PANTHER" id="PTHR10302">
    <property type="entry name" value="SINGLE-STRANDED DNA-BINDING PROTEIN"/>
    <property type="match status" value="1"/>
</dbReference>
<feature type="compositionally biased region" description="Gly residues" evidence="4">
    <location>
        <begin position="115"/>
        <end position="125"/>
    </location>
</feature>
<proteinExistence type="inferred from homology"/>
<dbReference type="Pfam" id="PF00436">
    <property type="entry name" value="SSB"/>
    <property type="match status" value="1"/>
</dbReference>
<keyword evidence="6" id="KW-1185">Reference proteome</keyword>
<dbReference type="NCBIfam" id="TIGR00621">
    <property type="entry name" value="ssb"/>
    <property type="match status" value="1"/>
</dbReference>
<feature type="compositionally biased region" description="Acidic residues" evidence="4">
    <location>
        <begin position="151"/>
        <end position="164"/>
    </location>
</feature>
<name>A0ABR7GQG1_9FIRM</name>
<gene>
    <name evidence="5" type="primary">ssb</name>
    <name evidence="5" type="ORF">H8S02_11510</name>
</gene>
<dbReference type="PIRSF" id="PIRSF002070">
    <property type="entry name" value="SSB"/>
    <property type="match status" value="1"/>
</dbReference>
<accession>A0ABR7GQG1</accession>
<comment type="subunit">
    <text evidence="2">Homotetramer.</text>
</comment>
<reference evidence="5 6" key="1">
    <citation type="submission" date="2020-08" db="EMBL/GenBank/DDBJ databases">
        <title>Genome public.</title>
        <authorList>
            <person name="Liu C."/>
            <person name="Sun Q."/>
        </authorList>
    </citation>
    <scope>NUCLEOTIDE SEQUENCE [LARGE SCALE GENOMIC DNA]</scope>
    <source>
        <strain evidence="5 6">M2</strain>
    </source>
</reference>
<dbReference type="GO" id="GO:0003677">
    <property type="term" value="F:DNA binding"/>
    <property type="evidence" value="ECO:0007669"/>
    <property type="project" value="UniProtKB-KW"/>
</dbReference>
<dbReference type="Proteomes" id="UP000641741">
    <property type="component" value="Unassembled WGS sequence"/>
</dbReference>
<dbReference type="HAMAP" id="MF_00984">
    <property type="entry name" value="SSB"/>
    <property type="match status" value="1"/>
</dbReference>
<comment type="caution">
    <text evidence="5">The sequence shown here is derived from an EMBL/GenBank/DDBJ whole genome shotgun (WGS) entry which is preliminary data.</text>
</comment>
<feature type="region of interest" description="Disordered" evidence="4">
    <location>
        <begin position="108"/>
        <end position="164"/>
    </location>
</feature>
<dbReference type="InterPro" id="IPR000424">
    <property type="entry name" value="Primosome_PriB/ssb"/>
</dbReference>
<dbReference type="PROSITE" id="PS50935">
    <property type="entry name" value="SSB"/>
    <property type="match status" value="1"/>
</dbReference>
<dbReference type="CDD" id="cd04496">
    <property type="entry name" value="SSB_OBF"/>
    <property type="match status" value="1"/>
</dbReference>
<dbReference type="PANTHER" id="PTHR10302:SF27">
    <property type="entry name" value="SINGLE-STRANDED DNA-BINDING PROTEIN"/>
    <property type="match status" value="1"/>
</dbReference>
<evidence type="ECO:0000256" key="4">
    <source>
        <dbReference type="SAM" id="MobiDB-lite"/>
    </source>
</evidence>
<keyword evidence="1 2" id="KW-0238">DNA-binding</keyword>
<dbReference type="InterPro" id="IPR011344">
    <property type="entry name" value="ssDNA-bd"/>
</dbReference>
<sequence length="164" mass="18072">MLNKAILMGRLTRDPELRHTQSNMAVCSFSLAIDRGRKDQNGERQTDFIDCVAWGRQAEFVAQWFTKGSMAIVVGRIQSRRWQDQNGNNRTAIEVNCDEVSFGETKKSRDAYNAGGQGGFTGGYDNGSQMRPEPAASQVAPAFDLPAGDSDFQELADDDGDVPF</sequence>
<evidence type="ECO:0000313" key="6">
    <source>
        <dbReference type="Proteomes" id="UP000641741"/>
    </source>
</evidence>
<dbReference type="SUPFAM" id="SSF50249">
    <property type="entry name" value="Nucleic acid-binding proteins"/>
    <property type="match status" value="1"/>
</dbReference>
<comment type="caution">
    <text evidence="2">Lacks conserved residue(s) required for the propagation of feature annotation.</text>
</comment>
<dbReference type="EMBL" id="JACOPK010000012">
    <property type="protein sequence ID" value="MBC5696559.1"/>
    <property type="molecule type" value="Genomic_DNA"/>
</dbReference>
<organism evidence="5 6">
    <name type="scientific">Agathobaculum hominis</name>
    <dbReference type="NCBI Taxonomy" id="2763014"/>
    <lineage>
        <taxon>Bacteria</taxon>
        <taxon>Bacillati</taxon>
        <taxon>Bacillota</taxon>
        <taxon>Clostridia</taxon>
        <taxon>Eubacteriales</taxon>
        <taxon>Butyricicoccaceae</taxon>
        <taxon>Agathobaculum</taxon>
    </lineage>
</organism>
<evidence type="ECO:0000256" key="2">
    <source>
        <dbReference type="HAMAP-Rule" id="MF_00984"/>
    </source>
</evidence>
<dbReference type="RefSeq" id="WP_118684429.1">
    <property type="nucleotide sequence ID" value="NZ_JACOPK010000012.1"/>
</dbReference>
<protein>
    <recommendedName>
        <fullName evidence="2 3">Single-stranded DNA-binding protein</fullName>
        <shortName evidence="2">SSB</shortName>
    </recommendedName>
</protein>
<evidence type="ECO:0000256" key="3">
    <source>
        <dbReference type="PIRNR" id="PIRNR002070"/>
    </source>
</evidence>
<evidence type="ECO:0000313" key="5">
    <source>
        <dbReference type="EMBL" id="MBC5696559.1"/>
    </source>
</evidence>
<dbReference type="Gene3D" id="2.40.50.140">
    <property type="entry name" value="Nucleic acid-binding proteins"/>
    <property type="match status" value="1"/>
</dbReference>
<dbReference type="InterPro" id="IPR012340">
    <property type="entry name" value="NA-bd_OB-fold"/>
</dbReference>